<name>A0A845MFH9_9PROT</name>
<evidence type="ECO:0000313" key="3">
    <source>
        <dbReference type="Proteomes" id="UP000445696"/>
    </source>
</evidence>
<sequence length="100" mass="10922">MAQLTILYWRDIPSQIVVKEGRKNAKVMLSDRFQEAIDMAAMRDKAHESDAYLEGWRKGDAEAVAGDLEALATDRAAAIEAEFDAAALRALVVSGGRKEG</sequence>
<dbReference type="OrthoDB" id="7359147at2"/>
<dbReference type="AlphaFoldDB" id="A0A845MFH9"/>
<dbReference type="EMBL" id="WTVA01000003">
    <property type="protein sequence ID" value="MZR22401.1"/>
    <property type="molecule type" value="Genomic_DNA"/>
</dbReference>
<protein>
    <recommendedName>
        <fullName evidence="1">Virulence factor domain-containing protein</fullName>
    </recommendedName>
</protein>
<feature type="domain" description="Virulence factor" evidence="1">
    <location>
        <begin position="8"/>
        <end position="92"/>
    </location>
</feature>
<proteinExistence type="predicted"/>
<organism evidence="2 3">
    <name type="scientific">Sneathiella chungangensis</name>
    <dbReference type="NCBI Taxonomy" id="1418234"/>
    <lineage>
        <taxon>Bacteria</taxon>
        <taxon>Pseudomonadati</taxon>
        <taxon>Pseudomonadota</taxon>
        <taxon>Alphaproteobacteria</taxon>
        <taxon>Sneathiellales</taxon>
        <taxon>Sneathiellaceae</taxon>
        <taxon>Sneathiella</taxon>
    </lineage>
</organism>
<evidence type="ECO:0000259" key="1">
    <source>
        <dbReference type="Pfam" id="PF13769"/>
    </source>
</evidence>
<gene>
    <name evidence="2" type="ORF">GQF03_08660</name>
</gene>
<evidence type="ECO:0000313" key="2">
    <source>
        <dbReference type="EMBL" id="MZR22401.1"/>
    </source>
</evidence>
<dbReference type="Pfam" id="PF13769">
    <property type="entry name" value="Virulence_fact"/>
    <property type="match status" value="1"/>
</dbReference>
<dbReference type="Proteomes" id="UP000445696">
    <property type="component" value="Unassembled WGS sequence"/>
</dbReference>
<reference evidence="2 3" key="1">
    <citation type="journal article" date="2014" name="Int. J. Syst. Evol. Microbiol.">
        <title>Sneathiella chungangensis sp. nov., isolated from a marine sand, and emended description of the genus Sneathiella.</title>
        <authorList>
            <person name="Siamphan C."/>
            <person name="Kim H."/>
            <person name="Lee J.S."/>
            <person name="Kim W."/>
        </authorList>
    </citation>
    <scope>NUCLEOTIDE SEQUENCE [LARGE SCALE GENOMIC DNA]</scope>
    <source>
        <strain evidence="2 3">KCTC 32476</strain>
    </source>
</reference>
<dbReference type="InterPro" id="IPR025989">
    <property type="entry name" value="Virulence_F_dom"/>
</dbReference>
<comment type="caution">
    <text evidence="2">The sequence shown here is derived from an EMBL/GenBank/DDBJ whole genome shotgun (WGS) entry which is preliminary data.</text>
</comment>
<keyword evidence="3" id="KW-1185">Reference proteome</keyword>
<accession>A0A845MFH9</accession>
<dbReference type="RefSeq" id="WP_161338840.1">
    <property type="nucleotide sequence ID" value="NZ_JBHSDG010000005.1"/>
</dbReference>